<organism evidence="3 4">
    <name type="scientific">Rhipicephalus microplus</name>
    <name type="common">Cattle tick</name>
    <name type="synonym">Boophilus microplus</name>
    <dbReference type="NCBI Taxonomy" id="6941"/>
    <lineage>
        <taxon>Eukaryota</taxon>
        <taxon>Metazoa</taxon>
        <taxon>Ecdysozoa</taxon>
        <taxon>Arthropoda</taxon>
        <taxon>Chelicerata</taxon>
        <taxon>Arachnida</taxon>
        <taxon>Acari</taxon>
        <taxon>Parasitiformes</taxon>
        <taxon>Ixodida</taxon>
        <taxon>Ixodoidea</taxon>
        <taxon>Ixodidae</taxon>
        <taxon>Rhipicephalinae</taxon>
        <taxon>Rhipicephalus</taxon>
        <taxon>Boophilus</taxon>
    </lineage>
</organism>
<feature type="region of interest" description="Disordered" evidence="1">
    <location>
        <begin position="210"/>
        <end position="247"/>
    </location>
</feature>
<dbReference type="EMBL" id="JABSTU010000006">
    <property type="protein sequence ID" value="KAH8027873.1"/>
    <property type="molecule type" value="Genomic_DNA"/>
</dbReference>
<dbReference type="AlphaFoldDB" id="A0A9J6E172"/>
<keyword evidence="2" id="KW-0812">Transmembrane</keyword>
<evidence type="ECO:0000313" key="3">
    <source>
        <dbReference type="EMBL" id="KAH8027873.1"/>
    </source>
</evidence>
<accession>A0A9J6E172</accession>
<evidence type="ECO:0000256" key="2">
    <source>
        <dbReference type="SAM" id="Phobius"/>
    </source>
</evidence>
<sequence>MVDDSRGQLPWKRGPVRGNYHYDLRDQRTTRKENRAFPPTFHRSRHDGLEGVPGRARYFEFPHAAPMEPYAGHAAPALAAHRGSYGAPAYQAPLRSAGLLGREEAQPRPLQHVHLQPPPVPLHNVAAPAASSRSRHYQPYAAGSRRVEPTPKAPLSPLSLMRAPPRPVESWHFAEKGSSNVKILHTEGRCRSHHGRGFFSISGFESDARSTVGPSLAESRHTTAAVTSGATPTRAKTTRGESSFSSCSSETGHIIRMMKTQNLPKPPPDNRHSSVRLATVVVLSGILFSLIMSLAFVLETTVLLPLDKANTDVVT</sequence>
<gene>
    <name evidence="3" type="ORF">HPB51_011041</name>
</gene>
<dbReference type="Proteomes" id="UP000821866">
    <property type="component" value="Chromosome 4"/>
</dbReference>
<keyword evidence="2" id="KW-0472">Membrane</keyword>
<evidence type="ECO:0000256" key="1">
    <source>
        <dbReference type="SAM" id="MobiDB-lite"/>
    </source>
</evidence>
<name>A0A9J6E172_RHIMP</name>
<keyword evidence="2" id="KW-1133">Transmembrane helix</keyword>
<reference evidence="3" key="2">
    <citation type="submission" date="2021-09" db="EMBL/GenBank/DDBJ databases">
        <authorList>
            <person name="Jia N."/>
            <person name="Wang J."/>
            <person name="Shi W."/>
            <person name="Du L."/>
            <person name="Sun Y."/>
            <person name="Zhan W."/>
            <person name="Jiang J."/>
            <person name="Wang Q."/>
            <person name="Zhang B."/>
            <person name="Ji P."/>
            <person name="Sakyi L.B."/>
            <person name="Cui X."/>
            <person name="Yuan T."/>
            <person name="Jiang B."/>
            <person name="Yang W."/>
            <person name="Lam T.T.-Y."/>
            <person name="Chang Q."/>
            <person name="Ding S."/>
            <person name="Wang X."/>
            <person name="Zhu J."/>
            <person name="Ruan X."/>
            <person name="Zhao L."/>
            <person name="Wei J."/>
            <person name="Que T."/>
            <person name="Du C."/>
            <person name="Cheng J."/>
            <person name="Dai P."/>
            <person name="Han X."/>
            <person name="Huang E."/>
            <person name="Gao Y."/>
            <person name="Liu J."/>
            <person name="Shao H."/>
            <person name="Ye R."/>
            <person name="Li L."/>
            <person name="Wei W."/>
            <person name="Wang X."/>
            <person name="Wang C."/>
            <person name="Huo Q."/>
            <person name="Li W."/>
            <person name="Guo W."/>
            <person name="Chen H."/>
            <person name="Chen S."/>
            <person name="Zhou L."/>
            <person name="Zhou L."/>
            <person name="Ni X."/>
            <person name="Tian J."/>
            <person name="Zhou Y."/>
            <person name="Sheng Y."/>
            <person name="Liu T."/>
            <person name="Pan Y."/>
            <person name="Xia L."/>
            <person name="Li J."/>
            <person name="Zhao F."/>
            <person name="Cao W."/>
        </authorList>
    </citation>
    <scope>NUCLEOTIDE SEQUENCE</scope>
    <source>
        <strain evidence="3">Rmic-2018</strain>
        <tissue evidence="3">Larvae</tissue>
    </source>
</reference>
<evidence type="ECO:0000313" key="4">
    <source>
        <dbReference type="Proteomes" id="UP000821866"/>
    </source>
</evidence>
<proteinExistence type="predicted"/>
<keyword evidence="4" id="KW-1185">Reference proteome</keyword>
<reference evidence="3" key="1">
    <citation type="journal article" date="2020" name="Cell">
        <title>Large-Scale Comparative Analyses of Tick Genomes Elucidate Their Genetic Diversity and Vector Capacities.</title>
        <authorList>
            <consortium name="Tick Genome and Microbiome Consortium (TIGMIC)"/>
            <person name="Jia N."/>
            <person name="Wang J."/>
            <person name="Shi W."/>
            <person name="Du L."/>
            <person name="Sun Y."/>
            <person name="Zhan W."/>
            <person name="Jiang J.F."/>
            <person name="Wang Q."/>
            <person name="Zhang B."/>
            <person name="Ji P."/>
            <person name="Bell-Sakyi L."/>
            <person name="Cui X.M."/>
            <person name="Yuan T.T."/>
            <person name="Jiang B.G."/>
            <person name="Yang W.F."/>
            <person name="Lam T.T."/>
            <person name="Chang Q.C."/>
            <person name="Ding S.J."/>
            <person name="Wang X.J."/>
            <person name="Zhu J.G."/>
            <person name="Ruan X.D."/>
            <person name="Zhao L."/>
            <person name="Wei J.T."/>
            <person name="Ye R.Z."/>
            <person name="Que T.C."/>
            <person name="Du C.H."/>
            <person name="Zhou Y.H."/>
            <person name="Cheng J.X."/>
            <person name="Dai P.F."/>
            <person name="Guo W.B."/>
            <person name="Han X.H."/>
            <person name="Huang E.J."/>
            <person name="Li L.F."/>
            <person name="Wei W."/>
            <person name="Gao Y.C."/>
            <person name="Liu J.Z."/>
            <person name="Shao H.Z."/>
            <person name="Wang X."/>
            <person name="Wang C.C."/>
            <person name="Yang T.C."/>
            <person name="Huo Q.B."/>
            <person name="Li W."/>
            <person name="Chen H.Y."/>
            <person name="Chen S.E."/>
            <person name="Zhou L.G."/>
            <person name="Ni X.B."/>
            <person name="Tian J.H."/>
            <person name="Sheng Y."/>
            <person name="Liu T."/>
            <person name="Pan Y.S."/>
            <person name="Xia L.Y."/>
            <person name="Li J."/>
            <person name="Zhao F."/>
            <person name="Cao W.C."/>
        </authorList>
    </citation>
    <scope>NUCLEOTIDE SEQUENCE</scope>
    <source>
        <strain evidence="3">Rmic-2018</strain>
    </source>
</reference>
<feature type="transmembrane region" description="Helical" evidence="2">
    <location>
        <begin position="275"/>
        <end position="298"/>
    </location>
</feature>
<feature type="region of interest" description="Disordered" evidence="1">
    <location>
        <begin position="1"/>
        <end position="20"/>
    </location>
</feature>
<protein>
    <submittedName>
        <fullName evidence="3">Uncharacterized protein</fullName>
    </submittedName>
</protein>
<comment type="caution">
    <text evidence="3">The sequence shown here is derived from an EMBL/GenBank/DDBJ whole genome shotgun (WGS) entry which is preliminary data.</text>
</comment>
<feature type="compositionally biased region" description="Polar residues" evidence="1">
    <location>
        <begin position="222"/>
        <end position="235"/>
    </location>
</feature>
<feature type="region of interest" description="Disordered" evidence="1">
    <location>
        <begin position="125"/>
        <end position="162"/>
    </location>
</feature>